<feature type="domain" description="T2SS protein K second SAM-like" evidence="11">
    <location>
        <begin position="224"/>
        <end position="281"/>
    </location>
</feature>
<keyword evidence="4 10" id="KW-1003">Cell membrane</keyword>
<sequence length="332" mass="35548">MRPNMPVPHGERGAALLTVLLLVAVMAVIAASSLEKLRLATRLSGNSFAVDQARAYASAAETIAAARAERLIERSLARTTLQGGWNGRAIGVPVPGGSASVIVRDGGNCFNLNSVVQGESLFQLTSRIAGIRQFVGLMQALQIPQAPAERIAAATADWIDSDVIPQPNGAEDDFYGGVQPQRRAANMLMSDPSELRQVAGMTPEIYARLRPFICTLPTPDLSPINVNTVLPEQAPLIAMLLPRNLTPDRARTLLAERPATGYGSAQEFLNRAALSVGAQDDGQLGRQLKVRTTWFSLETRVELGGTRVTQRAMIDARTTPVRVTAHLAGRGD</sequence>
<proteinExistence type="inferred from homology"/>
<evidence type="ECO:0000313" key="14">
    <source>
        <dbReference type="Proteomes" id="UP000734218"/>
    </source>
</evidence>
<evidence type="ECO:0000256" key="9">
    <source>
        <dbReference type="ARBA" id="ARBA00023136"/>
    </source>
</evidence>
<evidence type="ECO:0000256" key="2">
    <source>
        <dbReference type="ARBA" id="ARBA00007246"/>
    </source>
</evidence>
<reference evidence="13 14" key="1">
    <citation type="submission" date="2020-03" db="EMBL/GenBank/DDBJ databases">
        <title>Genomic Encyclopedia of Type Strains, Phase IV (KMG-IV): sequencing the most valuable type-strain genomes for metagenomic binning, comparative biology and taxonomic classification.</title>
        <authorList>
            <person name="Goeker M."/>
        </authorList>
    </citation>
    <scope>NUCLEOTIDE SEQUENCE [LARGE SCALE GENOMIC DNA]</scope>
    <source>
        <strain evidence="13 14">DSM 27651</strain>
    </source>
</reference>
<keyword evidence="8" id="KW-1133">Transmembrane helix</keyword>
<dbReference type="NCBIfam" id="NF037980">
    <property type="entry name" value="T2SS_GspK"/>
    <property type="match status" value="1"/>
</dbReference>
<evidence type="ECO:0000259" key="12">
    <source>
        <dbReference type="Pfam" id="PF21687"/>
    </source>
</evidence>
<dbReference type="InterPro" id="IPR005628">
    <property type="entry name" value="GspK"/>
</dbReference>
<keyword evidence="7" id="KW-0653">Protein transport</keyword>
<keyword evidence="3 10" id="KW-0813">Transport</keyword>
<evidence type="ECO:0000256" key="3">
    <source>
        <dbReference type="ARBA" id="ARBA00022448"/>
    </source>
</evidence>
<evidence type="ECO:0000256" key="5">
    <source>
        <dbReference type="ARBA" id="ARBA00022519"/>
    </source>
</evidence>
<dbReference type="EMBL" id="JAATJE010000001">
    <property type="protein sequence ID" value="NJC33286.1"/>
    <property type="molecule type" value="Genomic_DNA"/>
</dbReference>
<dbReference type="Pfam" id="PF21687">
    <property type="entry name" value="T2SSK_1st"/>
    <property type="match status" value="1"/>
</dbReference>
<evidence type="ECO:0000256" key="7">
    <source>
        <dbReference type="ARBA" id="ARBA00022927"/>
    </source>
</evidence>
<dbReference type="PANTHER" id="PTHR38831">
    <property type="entry name" value="TYPE II SECRETION SYSTEM PROTEIN K"/>
    <property type="match status" value="1"/>
</dbReference>
<dbReference type="Proteomes" id="UP000734218">
    <property type="component" value="Unassembled WGS sequence"/>
</dbReference>
<name>A0ABX0XKH2_9SPHN</name>
<dbReference type="Gene3D" id="1.10.40.60">
    <property type="entry name" value="EpsJ-like"/>
    <property type="match status" value="2"/>
</dbReference>
<evidence type="ECO:0000313" key="13">
    <source>
        <dbReference type="EMBL" id="NJC33286.1"/>
    </source>
</evidence>
<dbReference type="Gene3D" id="3.30.1300.30">
    <property type="entry name" value="GSPII I/J protein-like"/>
    <property type="match status" value="1"/>
</dbReference>
<evidence type="ECO:0000256" key="1">
    <source>
        <dbReference type="ARBA" id="ARBA00004533"/>
    </source>
</evidence>
<dbReference type="PANTHER" id="PTHR38831:SF1">
    <property type="entry name" value="TYPE II SECRETION SYSTEM PROTEIN K-RELATED"/>
    <property type="match status" value="1"/>
</dbReference>
<dbReference type="PIRSF" id="PIRSF002786">
    <property type="entry name" value="XcpX"/>
    <property type="match status" value="1"/>
</dbReference>
<dbReference type="InterPro" id="IPR038072">
    <property type="entry name" value="GspK_central_sf"/>
</dbReference>
<comment type="similarity">
    <text evidence="2 10">Belongs to the GSP K family.</text>
</comment>
<dbReference type="SUPFAM" id="SSF54523">
    <property type="entry name" value="Pili subunits"/>
    <property type="match status" value="1"/>
</dbReference>
<evidence type="ECO:0000256" key="10">
    <source>
        <dbReference type="PIRNR" id="PIRNR002786"/>
    </source>
</evidence>
<evidence type="ECO:0000256" key="6">
    <source>
        <dbReference type="ARBA" id="ARBA00022692"/>
    </source>
</evidence>
<evidence type="ECO:0000256" key="4">
    <source>
        <dbReference type="ARBA" id="ARBA00022475"/>
    </source>
</evidence>
<evidence type="ECO:0000256" key="8">
    <source>
        <dbReference type="ARBA" id="ARBA00022989"/>
    </source>
</evidence>
<comment type="subcellular location">
    <subcellularLocation>
        <location evidence="1 10">Cell inner membrane</location>
    </subcellularLocation>
</comment>
<dbReference type="InterPro" id="IPR049031">
    <property type="entry name" value="T2SSK_SAM-like_1st"/>
</dbReference>
<organism evidence="13 14">
    <name type="scientific">Sphingomonas jejuensis</name>
    <dbReference type="NCBI Taxonomy" id="904715"/>
    <lineage>
        <taxon>Bacteria</taxon>
        <taxon>Pseudomonadati</taxon>
        <taxon>Pseudomonadota</taxon>
        <taxon>Alphaproteobacteria</taxon>
        <taxon>Sphingomonadales</taxon>
        <taxon>Sphingomonadaceae</taxon>
        <taxon>Sphingomonas</taxon>
    </lineage>
</organism>
<keyword evidence="6" id="KW-0812">Transmembrane</keyword>
<comment type="caution">
    <text evidence="13">The sequence shown here is derived from an EMBL/GenBank/DDBJ whole genome shotgun (WGS) entry which is preliminary data.</text>
</comment>
<dbReference type="RefSeq" id="WP_167953152.1">
    <property type="nucleotide sequence ID" value="NZ_JAATJE010000001.1"/>
</dbReference>
<keyword evidence="9 10" id="KW-0472">Membrane</keyword>
<dbReference type="SUPFAM" id="SSF158544">
    <property type="entry name" value="GspK insert domain-like"/>
    <property type="match status" value="2"/>
</dbReference>
<accession>A0ABX0XKH2</accession>
<feature type="domain" description="T2SS protein K first SAM-like" evidence="12">
    <location>
        <begin position="108"/>
        <end position="217"/>
    </location>
</feature>
<dbReference type="InterPro" id="IPR049179">
    <property type="entry name" value="T2SSK_SAM-like_2nd"/>
</dbReference>
<keyword evidence="5 10" id="KW-0997">Cell inner membrane</keyword>
<dbReference type="InterPro" id="IPR045584">
    <property type="entry name" value="Pilin-like"/>
</dbReference>
<keyword evidence="14" id="KW-1185">Reference proteome</keyword>
<protein>
    <recommendedName>
        <fullName evidence="10">Type II secretion system protein K</fullName>
    </recommendedName>
</protein>
<gene>
    <name evidence="13" type="ORF">GGR88_000760</name>
</gene>
<dbReference type="Pfam" id="PF03934">
    <property type="entry name" value="T2SSK"/>
    <property type="match status" value="1"/>
</dbReference>
<evidence type="ECO:0000259" key="11">
    <source>
        <dbReference type="Pfam" id="PF03934"/>
    </source>
</evidence>